<reference evidence="3" key="1">
    <citation type="submission" date="2016-08" db="EMBL/GenBank/DDBJ databases">
        <title>Discovery of first anaerobic lithoheterotrophic haloarchae widely represented in hypersaline habitats.</title>
        <authorList>
            <person name="Sorokin D.Y."/>
            <person name="Kublanov I.V."/>
            <person name="Roman P."/>
            <person name="Sinninghe Damste J.S."/>
            <person name="Golyshin P.N."/>
            <person name="Rojo D."/>
            <person name="Ciordia S."/>
            <person name="Mena Md.C."/>
            <person name="Ferrer M."/>
            <person name="Smedile F."/>
            <person name="Messina E."/>
            <person name="La Cono V."/>
            <person name="Yakimov M.M."/>
        </authorList>
    </citation>
    <scope>NUCLEOTIDE SEQUENCE [LARGE SCALE GENOMIC DNA]</scope>
    <source>
        <strain evidence="3">HSR6</strain>
    </source>
</reference>
<organism evidence="2 3">
    <name type="scientific">Halodesulfurarchaeum formicicum</name>
    <dbReference type="NCBI Taxonomy" id="1873524"/>
    <lineage>
        <taxon>Archaea</taxon>
        <taxon>Methanobacteriati</taxon>
        <taxon>Methanobacteriota</taxon>
        <taxon>Stenosarchaea group</taxon>
        <taxon>Halobacteria</taxon>
        <taxon>Halobacteriales</taxon>
        <taxon>Halobacteriaceae</taxon>
        <taxon>Halodesulfurarchaeum</taxon>
    </lineage>
</organism>
<dbReference type="InterPro" id="IPR011050">
    <property type="entry name" value="Pectin_lyase_fold/virulence"/>
</dbReference>
<keyword evidence="3" id="KW-1185">Reference proteome</keyword>
<feature type="region of interest" description="Disordered" evidence="1">
    <location>
        <begin position="263"/>
        <end position="285"/>
    </location>
</feature>
<evidence type="ECO:0000256" key="1">
    <source>
        <dbReference type="SAM" id="MobiDB-lite"/>
    </source>
</evidence>
<dbReference type="SUPFAM" id="SSF51126">
    <property type="entry name" value="Pectin lyase-like"/>
    <property type="match status" value="1"/>
</dbReference>
<proteinExistence type="predicted"/>
<feature type="region of interest" description="Disordered" evidence="1">
    <location>
        <begin position="122"/>
        <end position="173"/>
    </location>
</feature>
<dbReference type="InterPro" id="IPR006626">
    <property type="entry name" value="PbH1"/>
</dbReference>
<accession>A0A1J1AE69</accession>
<dbReference type="EMBL" id="CP016804">
    <property type="protein sequence ID" value="APE96197.1"/>
    <property type="molecule type" value="Genomic_DNA"/>
</dbReference>
<dbReference type="Gene3D" id="2.60.40.10">
    <property type="entry name" value="Immunoglobulins"/>
    <property type="match status" value="1"/>
</dbReference>
<gene>
    <name evidence="2" type="ORF">HSR6_1760</name>
</gene>
<name>A0A1J1AE69_9EURY</name>
<dbReference type="NCBIfam" id="TIGR04207">
    <property type="entry name" value="halo_sig_pep"/>
    <property type="match status" value="1"/>
</dbReference>
<dbReference type="SMART" id="SM00710">
    <property type="entry name" value="PbH1"/>
    <property type="match status" value="7"/>
</dbReference>
<protein>
    <submittedName>
        <fullName evidence="2">Cell surface glycoprotein</fullName>
    </submittedName>
</protein>
<feature type="compositionally biased region" description="Acidic residues" evidence="1">
    <location>
        <begin position="122"/>
        <end position="132"/>
    </location>
</feature>
<dbReference type="KEGG" id="hhsr:HSR6_1760"/>
<sequence>MNEGYTDKARAIFLAALMVLSIAGGSIAFAGSAAANTASMSLSDDLVQDGDDIYVNGTVNANGTVHAFIDEDDAGNYSSAEDTSGLEHIDNYEDDNSYSITLTAPSESGTYDVYVFQDESDTETEIDEDDEGERSASLQVDADKPTISDSEATPTGEVNDPNQEIAVPVSDETTDVETIQVELYHNGDQMGAYDLTPDNEPDGLAYADENLTINPGSGNIPALQDGTTTVYVTATDTAGNSKDASFSFEVETDSLETEFVADNEDGSNAAEETFSQGEDRNPFDSSNELNVYDENEYAVDFDVSLEAPAASLINDGTAELVIDGPGADGEVTFDNEADDVYTSGGTFSVNTDGDDYNFSADGTYSVTISGEDTAGNSIEETYDVKVDTTSPTAESIELSDTTITEADYDEQDTVTVTFDEPVDPATVEVELRVDGEVNTTVSKGIASLDYTDEVDIGFTPSDTSDPTVLNDIENGSAIANVTAAEDVANNALQTEGQNETTFEVYTQTPKITVEAPSPTLDDDFSGAVNFSTFVTEMDDDVEATYRIEDTENSNYIEISDSVENYDTNNLPDGTYNFVVDVEDEYGNTASDSAEFTIDNVVGTVEKVDTPNTLSDWVHLTESTDDSSDELFDYDGDGDTNALESGESFTISVAEYNETTAEFGNYQELNGEWIDTTNYEDGLIKLKATVHGAEGGSDSVTQVVDVDNIDSVQYESGPTPDLGTVALENANADKEVLPVIVSDHELETLGATVANLHYDQDSTTTLSIDDFTEVKQSNGEYRYTAPVQVDYDGQYELTVTDATYLDEQGDSEVWNGEDPTSTTLVDTEQPKPIEATVANGYEDQLTIEVLFSEPLDKKPETDEIGVEGVSTDVRRVDALNDESKSGVIFVTFDEEFQTADAPDITFDAGSLSDAFGSEYESNSDEVKTPIRTERFDLSSEGLNVISVPAETGRLDITETDFNSDEVEAVWAYAPDDPDAGENGWLEFAPGAEENSLDYLKGGEGYIVSTVSDTQISVNAQNAPVSGDRTQKSLNAGWNLIGHYQEGYQKVGQALTPLGDQVYQIENGYTGEQLTTDRNLKPGQGYWLFTSEGGLHVPVNYGGPTSEKPDVYAASGVNFIDSTIENGEEVTIKVAVDSDAALRSVTADNHDLGIDNGELKAVDSNLQEATLYEGTFDVDYQSDYDGIESEYINIRAVTTDGNVGEYGEKVDPADRSGSVSVNSNDLTPDSTVTFDVEYNDGVVDPALVIEKQNGDNLKTVDLSSAGEKTVTFNPQNLPEDDADLNAKLVDNSESGEYVVSDTDAGMASTTVSTPVMKDMAYYSTEGDWTVETGASAIANAEDSASAGTTIYVEENSEGTTYDGFSVSKTDLTLEGPNAGVAGDSDQRGSEATITSGVFVDGNPSDVVIDGFAIERTIGEAEGVVQIGSTSNPGANNLTIRNNVITATSDGPSNLGTILIEHIDGEIQIEDNLLTQTGDGTGEAQVRGLVEAVQLENTAIVVDGNTIETDVGVRPSGFDGPSPEYTITNNEFVENDRVGVQLGGSYNGEVEISGNTFEDSNIGIDHQTGATTDITIESNTFTETEGAGIVAFVSDRRGGDGSVVGLDRDAIEANNTFNPGSTQVGPIDFGGEQLFDIAPDNS</sequence>
<dbReference type="Proteomes" id="UP000186165">
    <property type="component" value="Chromosome"/>
</dbReference>
<evidence type="ECO:0000313" key="2">
    <source>
        <dbReference type="EMBL" id="APE96197.1"/>
    </source>
</evidence>
<dbReference type="InterPro" id="IPR026452">
    <property type="entry name" value="Surf_glycop_sig_pep"/>
</dbReference>
<dbReference type="InterPro" id="IPR013783">
    <property type="entry name" value="Ig-like_fold"/>
</dbReference>
<evidence type="ECO:0000313" key="3">
    <source>
        <dbReference type="Proteomes" id="UP000186165"/>
    </source>
</evidence>